<dbReference type="EMBL" id="ML995474">
    <property type="protein sequence ID" value="KAF2147366.1"/>
    <property type="molecule type" value="Genomic_DNA"/>
</dbReference>
<reference evidence="2" key="1">
    <citation type="journal article" date="2020" name="Stud. Mycol.">
        <title>101 Dothideomycetes genomes: a test case for predicting lifestyles and emergence of pathogens.</title>
        <authorList>
            <person name="Haridas S."/>
            <person name="Albert R."/>
            <person name="Binder M."/>
            <person name="Bloem J."/>
            <person name="Labutti K."/>
            <person name="Salamov A."/>
            <person name="Andreopoulos B."/>
            <person name="Baker S."/>
            <person name="Barry K."/>
            <person name="Bills G."/>
            <person name="Bluhm B."/>
            <person name="Cannon C."/>
            <person name="Castanera R."/>
            <person name="Culley D."/>
            <person name="Daum C."/>
            <person name="Ezra D."/>
            <person name="Gonzalez J."/>
            <person name="Henrissat B."/>
            <person name="Kuo A."/>
            <person name="Liang C."/>
            <person name="Lipzen A."/>
            <person name="Lutzoni F."/>
            <person name="Magnuson J."/>
            <person name="Mondo S."/>
            <person name="Nolan M."/>
            <person name="Ohm R."/>
            <person name="Pangilinan J."/>
            <person name="Park H.-J."/>
            <person name="Ramirez L."/>
            <person name="Alfaro M."/>
            <person name="Sun H."/>
            <person name="Tritt A."/>
            <person name="Yoshinaga Y."/>
            <person name="Zwiers L.-H."/>
            <person name="Turgeon B."/>
            <person name="Goodwin S."/>
            <person name="Spatafora J."/>
            <person name="Crous P."/>
            <person name="Grigoriev I."/>
        </authorList>
    </citation>
    <scope>NUCLEOTIDE SEQUENCE</scope>
    <source>
        <strain evidence="2">CBS 121167</strain>
    </source>
</reference>
<keyword evidence="3" id="KW-1185">Reference proteome</keyword>
<dbReference type="OrthoDB" id="10562592at2759"/>
<dbReference type="Proteomes" id="UP000799438">
    <property type="component" value="Unassembled WGS sequence"/>
</dbReference>
<dbReference type="GeneID" id="54304444"/>
<name>A0A6A6BTF6_9PEZI</name>
<protein>
    <submittedName>
        <fullName evidence="2">Uncharacterized protein</fullName>
    </submittedName>
</protein>
<feature type="signal peptide" evidence="1">
    <location>
        <begin position="1"/>
        <end position="18"/>
    </location>
</feature>
<keyword evidence="1" id="KW-0732">Signal</keyword>
<evidence type="ECO:0000313" key="2">
    <source>
        <dbReference type="EMBL" id="KAF2147366.1"/>
    </source>
</evidence>
<proteinExistence type="predicted"/>
<sequence length="122" mass="13611">MPMFLSTVAIRLLAPCLSSLLETIFSRARTTPSLHRMPIAVPPFSTALTAYSTCVIVSRRRGGVRSEHELYLEVTAIGGKDGVGQIVAGTYRRLLSRGWLALEQVEHEKAEQHTMMAKWTQR</sequence>
<dbReference type="RefSeq" id="XP_033403074.1">
    <property type="nucleotide sequence ID" value="XM_033546937.1"/>
</dbReference>
<gene>
    <name evidence="2" type="ORF">K452DRAFT_6317</name>
</gene>
<evidence type="ECO:0000313" key="3">
    <source>
        <dbReference type="Proteomes" id="UP000799438"/>
    </source>
</evidence>
<feature type="chain" id="PRO_5025579801" evidence="1">
    <location>
        <begin position="19"/>
        <end position="122"/>
    </location>
</feature>
<evidence type="ECO:0000256" key="1">
    <source>
        <dbReference type="SAM" id="SignalP"/>
    </source>
</evidence>
<organism evidence="2 3">
    <name type="scientific">Aplosporella prunicola CBS 121167</name>
    <dbReference type="NCBI Taxonomy" id="1176127"/>
    <lineage>
        <taxon>Eukaryota</taxon>
        <taxon>Fungi</taxon>
        <taxon>Dikarya</taxon>
        <taxon>Ascomycota</taxon>
        <taxon>Pezizomycotina</taxon>
        <taxon>Dothideomycetes</taxon>
        <taxon>Dothideomycetes incertae sedis</taxon>
        <taxon>Botryosphaeriales</taxon>
        <taxon>Aplosporellaceae</taxon>
        <taxon>Aplosporella</taxon>
    </lineage>
</organism>
<dbReference type="AlphaFoldDB" id="A0A6A6BTF6"/>
<accession>A0A6A6BTF6</accession>